<evidence type="ECO:0008006" key="4">
    <source>
        <dbReference type="Google" id="ProtNLM"/>
    </source>
</evidence>
<dbReference type="Pfam" id="PF00106">
    <property type="entry name" value="adh_short"/>
    <property type="match status" value="1"/>
</dbReference>
<dbReference type="PANTHER" id="PTHR43544:SF32">
    <property type="entry name" value="CHAIN DEHYDROGENASE, PUTATIVE (AFU_ORTHOLOGUE AFUA_5G01530)-RELATED"/>
    <property type="match status" value="1"/>
</dbReference>
<sequence>MSPTIVLITGANSGVGYATTSVIARESENFHVILACRDPAKADKAKSEITAAGIKGTLSTLELVLTDEASIQKAAASVAEQFGRLDVLINNAAVGSVPADNDTDRFLGTFRTNVVGPYLVSEAFRPLLLRSEKPYSVYVTSGQGSLQIASSVPKHPYEPPKAQPYRSSKAALNMVMVMDSRDNKPVKVFGMDPGFVVSNLRGTQEEQRTGRGLAGDPEVAGRVLLSIIQGERDADEGRVVHKDGVHPW</sequence>
<dbReference type="GO" id="GO:0005737">
    <property type="term" value="C:cytoplasm"/>
    <property type="evidence" value="ECO:0007669"/>
    <property type="project" value="TreeGrafter"/>
</dbReference>
<dbReference type="Gene3D" id="3.40.50.720">
    <property type="entry name" value="NAD(P)-binding Rossmann-like Domain"/>
    <property type="match status" value="1"/>
</dbReference>
<dbReference type="InterPro" id="IPR051468">
    <property type="entry name" value="Fungal_SecMetab_SDRs"/>
</dbReference>
<dbReference type="Proteomes" id="UP001320420">
    <property type="component" value="Unassembled WGS sequence"/>
</dbReference>
<reference evidence="2 3" key="1">
    <citation type="submission" date="2024-02" db="EMBL/GenBank/DDBJ databases">
        <title>De novo assembly and annotation of 12 fungi associated with fruit tree decline syndrome in Ontario, Canada.</title>
        <authorList>
            <person name="Sulman M."/>
            <person name="Ellouze W."/>
            <person name="Ilyukhin E."/>
        </authorList>
    </citation>
    <scope>NUCLEOTIDE SEQUENCE [LARGE SCALE GENOMIC DNA]</scope>
    <source>
        <strain evidence="2 3">M11/M66-122</strain>
    </source>
</reference>
<dbReference type="GO" id="GO:0019748">
    <property type="term" value="P:secondary metabolic process"/>
    <property type="evidence" value="ECO:0007669"/>
    <property type="project" value="TreeGrafter"/>
</dbReference>
<accession>A0AAN9YUN6</accession>
<protein>
    <recommendedName>
        <fullName evidence="4">Short chain dehydrogenase</fullName>
    </recommendedName>
</protein>
<dbReference type="PANTHER" id="PTHR43544">
    <property type="entry name" value="SHORT-CHAIN DEHYDROGENASE/REDUCTASE"/>
    <property type="match status" value="1"/>
</dbReference>
<keyword evidence="3" id="KW-1185">Reference proteome</keyword>
<dbReference type="AlphaFoldDB" id="A0AAN9YUN6"/>
<name>A0AAN9YUN6_9PEZI</name>
<organism evidence="2 3">
    <name type="scientific">Diatrype stigma</name>
    <dbReference type="NCBI Taxonomy" id="117547"/>
    <lineage>
        <taxon>Eukaryota</taxon>
        <taxon>Fungi</taxon>
        <taxon>Dikarya</taxon>
        <taxon>Ascomycota</taxon>
        <taxon>Pezizomycotina</taxon>
        <taxon>Sordariomycetes</taxon>
        <taxon>Xylariomycetidae</taxon>
        <taxon>Xylariales</taxon>
        <taxon>Diatrypaceae</taxon>
        <taxon>Diatrype</taxon>
    </lineage>
</organism>
<dbReference type="InterPro" id="IPR002347">
    <property type="entry name" value="SDR_fam"/>
</dbReference>
<dbReference type="EMBL" id="JAKJXP020000001">
    <property type="protein sequence ID" value="KAK7757641.1"/>
    <property type="molecule type" value="Genomic_DNA"/>
</dbReference>
<proteinExistence type="inferred from homology"/>
<evidence type="ECO:0000256" key="1">
    <source>
        <dbReference type="ARBA" id="ARBA00006484"/>
    </source>
</evidence>
<dbReference type="GO" id="GO:0016491">
    <property type="term" value="F:oxidoreductase activity"/>
    <property type="evidence" value="ECO:0007669"/>
    <property type="project" value="TreeGrafter"/>
</dbReference>
<dbReference type="InterPro" id="IPR036291">
    <property type="entry name" value="NAD(P)-bd_dom_sf"/>
</dbReference>
<comment type="caution">
    <text evidence="2">The sequence shown here is derived from an EMBL/GenBank/DDBJ whole genome shotgun (WGS) entry which is preliminary data.</text>
</comment>
<dbReference type="SUPFAM" id="SSF51735">
    <property type="entry name" value="NAD(P)-binding Rossmann-fold domains"/>
    <property type="match status" value="1"/>
</dbReference>
<evidence type="ECO:0000313" key="3">
    <source>
        <dbReference type="Proteomes" id="UP001320420"/>
    </source>
</evidence>
<comment type="similarity">
    <text evidence="1">Belongs to the short-chain dehydrogenases/reductases (SDR) family.</text>
</comment>
<gene>
    <name evidence="2" type="ORF">SLS62_000017</name>
</gene>
<dbReference type="PRINTS" id="PR00081">
    <property type="entry name" value="GDHRDH"/>
</dbReference>
<evidence type="ECO:0000313" key="2">
    <source>
        <dbReference type="EMBL" id="KAK7757641.1"/>
    </source>
</evidence>